<dbReference type="PANTHER" id="PTHR43664">
    <property type="entry name" value="MONOAMINE OXIDASE-RELATED"/>
    <property type="match status" value="1"/>
</dbReference>
<dbReference type="PANTHER" id="PTHR43664:SF1">
    <property type="entry name" value="BETA-METHYLMALYL-COA DEHYDRATASE"/>
    <property type="match status" value="1"/>
</dbReference>
<proteinExistence type="predicted"/>
<reference evidence="1" key="1">
    <citation type="submission" date="2018-06" db="EMBL/GenBank/DDBJ databases">
        <authorList>
            <person name="Zhirakovskaya E."/>
        </authorList>
    </citation>
    <scope>NUCLEOTIDE SEQUENCE</scope>
</reference>
<dbReference type="InterPro" id="IPR048274">
    <property type="entry name" value="MC_hydratase"/>
</dbReference>
<dbReference type="SUPFAM" id="SSF54637">
    <property type="entry name" value="Thioesterase/thiol ester dehydrase-isomerase"/>
    <property type="match status" value="2"/>
</dbReference>
<sequence>MTKTLTGNYFEDFSSGQIIRHATPRTITSGDVSLYSALYGMRFALQSSDVFAENSGLKRSPVDDLLVFHIVFGKTVPDISINAVANLGYADCRFLAPVFTGDTISATSRVIGLKENSNGRTGNVYVRTCGVNQHGEDVLEYVRWVMINKRDAASPPVDTMIPDLPEAVAAESLTVPKGLNYQQYDTVSSGSDFFWQDYEVGEKISHVDGMTVEAEGHMLATRLYQNTAKVHFNLHAMKEGRLGERIVYGGHVISLARALSFNGLGNAQNILAINAGRHVNPCIAGDTIYAWSEILDKAEIPGRKDVAALRCRFVACKDKTPETFPYKTEDGKYHPAVLLDLDLWLLVPGRI</sequence>
<dbReference type="InterPro" id="IPR029069">
    <property type="entry name" value="HotDog_dom_sf"/>
</dbReference>
<dbReference type="CDD" id="cd03451">
    <property type="entry name" value="FkbR2"/>
    <property type="match status" value="2"/>
</dbReference>
<dbReference type="EMBL" id="UOEJ01000253">
    <property type="protein sequence ID" value="VAW06888.1"/>
    <property type="molecule type" value="Genomic_DNA"/>
</dbReference>
<dbReference type="PIRSF" id="PIRSF021494">
    <property type="entry name" value="Rv0216_prd"/>
    <property type="match status" value="1"/>
</dbReference>
<dbReference type="InterPro" id="IPR052342">
    <property type="entry name" value="MCH/BMMD"/>
</dbReference>
<protein>
    <submittedName>
        <fullName evidence="1">2-methylfumaryl-CoA hydratase</fullName>
        <ecNumber evidence="1">4.2.1.148</ecNumber>
    </submittedName>
</protein>
<organism evidence="1">
    <name type="scientific">hydrothermal vent metagenome</name>
    <dbReference type="NCBI Taxonomy" id="652676"/>
    <lineage>
        <taxon>unclassified sequences</taxon>
        <taxon>metagenomes</taxon>
        <taxon>ecological metagenomes</taxon>
    </lineage>
</organism>
<dbReference type="AlphaFoldDB" id="A0A3B0SN57"/>
<dbReference type="EC" id="4.2.1.148" evidence="1"/>
<gene>
    <name evidence="1" type="ORF">MNBD_ALPHA01-1894</name>
</gene>
<accession>A0A3B0SN57</accession>
<evidence type="ECO:0000313" key="1">
    <source>
        <dbReference type="EMBL" id="VAW06888.1"/>
    </source>
</evidence>
<name>A0A3B0SN57_9ZZZZ</name>
<dbReference type="Pfam" id="PF19315">
    <property type="entry name" value="MC_hydratase"/>
    <property type="match status" value="1"/>
</dbReference>
<dbReference type="InterPro" id="IPR016790">
    <property type="entry name" value="Thiol_ester_hydratase_Rv0216"/>
</dbReference>
<dbReference type="Gene3D" id="3.10.129.10">
    <property type="entry name" value="Hotdog Thioesterase"/>
    <property type="match status" value="1"/>
</dbReference>
<keyword evidence="1" id="KW-0456">Lyase</keyword>
<dbReference type="GO" id="GO:0016829">
    <property type="term" value="F:lyase activity"/>
    <property type="evidence" value="ECO:0007669"/>
    <property type="project" value="UniProtKB-KW"/>
</dbReference>